<dbReference type="PANTHER" id="PTHR11728">
    <property type="entry name" value="GLYCEROL-3-PHOSPHATE DEHYDROGENASE"/>
    <property type="match status" value="1"/>
</dbReference>
<evidence type="ECO:0000256" key="5">
    <source>
        <dbReference type="RuleBase" id="RU361243"/>
    </source>
</evidence>
<dbReference type="InterPro" id="IPR036871">
    <property type="entry name" value="PX_dom_sf"/>
</dbReference>
<reference evidence="8" key="1">
    <citation type="submission" date="2023-10" db="EMBL/GenBank/DDBJ databases">
        <authorList>
            <person name="Chen Y."/>
            <person name="Shah S."/>
            <person name="Dougan E. K."/>
            <person name="Thang M."/>
            <person name="Chan C."/>
        </authorList>
    </citation>
    <scope>NUCLEOTIDE SEQUENCE [LARGE SCALE GENOMIC DNA]</scope>
</reference>
<dbReference type="Proteomes" id="UP001189429">
    <property type="component" value="Unassembled WGS sequence"/>
</dbReference>
<dbReference type="EMBL" id="CAUYUJ010012180">
    <property type="protein sequence ID" value="CAK0833413.1"/>
    <property type="molecule type" value="Genomic_DNA"/>
</dbReference>
<dbReference type="InterPro" id="IPR006109">
    <property type="entry name" value="G3P_DH_NAD-dep_C"/>
</dbReference>
<dbReference type="SUPFAM" id="SSF51735">
    <property type="entry name" value="NAD(P)-binding Rossmann-fold domains"/>
    <property type="match status" value="1"/>
</dbReference>
<sequence length="1103" mass="118120">MGMQILDLDSQRRRVLDREAEFPGDTVAHAYVFDDDGVSAADLNGQVRQARVKAAILGDVEFENIKDVRWLVHSVGDDKFGQEKRFVEEVVVERIAEWESGREDTEGDSRILGIHRRQGKRNLAPHDAVEFFMQEEFNDWPFPPSRAAMGYLESIRDGPGSLVVYECEWRQDSGVGDGTAALHEHSNNAEVMLLAHQVDQLNIPNLACFEQLIRRQVQIEMAVEGNAKHPDYGGLDLVMGGPTTESGAAASQSFRDWIYKKQGSGRRRSSRPGFSEKNGSMKINVTKALLGMSVSVDASRLIGRAENATRLAAGLIKHDKHCIGRDAEQIWEFQAARDFPRPYWDPKLANSPQEIISLVHQLRSSNVVGFRRKIKGAMSARQTSDGAVRAKTRVCVFGSGSFGTALGTLVARNGYTVTLLTRREEVAVSVNTKHVNPQHLSECRLPPNLSATTSAEEALRGASFIVHSVPVQSTESFLAPLRDLVPPGVPFISTSKGLHSETLETMNELVPRVLGRPQPMAFLSGPTFAKELVDSQPSGAVMASEDLRVAEACAAIFHCQSLRCYTTDDVIGVEVGGALKNVYALAAGTIEGMGLGVNPMAFMVTRACSEMSCLAVAMGARAHTMAGLAGIGDLMLTCMGGASRNKAVGIKIARLRARVAQHGPSPRGQTAFQTPGAMFFHSVVPESSASETLIPRQSSTSSAQEFETLRSRATFSSPFFFLRDALALAIPRLRITSSSRRGFDSSSITSSGQCRRPCPTAPPARAAPRRSHGAATAQPRRSHGAATARRVCGPRARRFALRAARVQAACAPRAPRAPRGAAPRRTPAALVDAMPQGPVFRGGGAGAAVPPGPAARGESGDAVAADQAAEARGALGAHVAYAIVVEQPGATSTVEKRYSEFSKEEGEPFAPTLCSLPDWRALANFSPQFLERRRQQLEAYLSFLCLHTLVLLDGAILGVTVQMATAHVLCDAPRVAAGIRDLEALLAVGQPAEGCAHPLVLGALRAALADPGVPDEVPTRACRVLERVLTLPRARLLFLPRRAGGVAALLAVHGRGGAAAEAARAVFEALCDADTGPDASAAEGAGPAGQRPSRIEEVKKWDS</sequence>
<dbReference type="Pfam" id="PF07479">
    <property type="entry name" value="NAD_Gly3P_dh_C"/>
    <property type="match status" value="1"/>
</dbReference>
<gene>
    <name evidence="8" type="ORF">PCOR1329_LOCUS31126</name>
</gene>
<accession>A0ABN9SNV3</accession>
<dbReference type="InterPro" id="IPR008927">
    <property type="entry name" value="6-PGluconate_DH-like_C_sf"/>
</dbReference>
<evidence type="ECO:0000259" key="7">
    <source>
        <dbReference type="PROSITE" id="PS50195"/>
    </source>
</evidence>
<evidence type="ECO:0000256" key="3">
    <source>
        <dbReference type="ARBA" id="ARBA00048683"/>
    </source>
</evidence>
<dbReference type="Gene3D" id="1.10.1040.10">
    <property type="entry name" value="N-(1-d-carboxylethyl)-l-norvaline Dehydrogenase, domain 2"/>
    <property type="match status" value="1"/>
</dbReference>
<dbReference type="PANTHER" id="PTHR11728:SF1">
    <property type="entry name" value="GLYCEROL-3-PHOSPHATE DEHYDROGENASE [NAD(+)] 2, CHLOROPLASTIC"/>
    <property type="match status" value="1"/>
</dbReference>
<evidence type="ECO:0000256" key="2">
    <source>
        <dbReference type="ARBA" id="ARBA00023002"/>
    </source>
</evidence>
<organism evidence="8 9">
    <name type="scientific">Prorocentrum cordatum</name>
    <dbReference type="NCBI Taxonomy" id="2364126"/>
    <lineage>
        <taxon>Eukaryota</taxon>
        <taxon>Sar</taxon>
        <taxon>Alveolata</taxon>
        <taxon>Dinophyceae</taxon>
        <taxon>Prorocentrales</taxon>
        <taxon>Prorocentraceae</taxon>
        <taxon>Prorocentrum</taxon>
    </lineage>
</organism>
<dbReference type="PROSITE" id="PS50195">
    <property type="entry name" value="PX"/>
    <property type="match status" value="1"/>
</dbReference>
<evidence type="ECO:0000256" key="4">
    <source>
        <dbReference type="RuleBase" id="RU000437"/>
    </source>
</evidence>
<dbReference type="Gene3D" id="3.30.1520.10">
    <property type="entry name" value="Phox-like domain"/>
    <property type="match status" value="1"/>
</dbReference>
<feature type="region of interest" description="Disordered" evidence="6">
    <location>
        <begin position="1078"/>
        <end position="1103"/>
    </location>
</feature>
<dbReference type="PRINTS" id="PR00077">
    <property type="entry name" value="GPDHDRGNASE"/>
</dbReference>
<dbReference type="Gene3D" id="3.40.50.720">
    <property type="entry name" value="NAD(P)-binding Rossmann-like Domain"/>
    <property type="match status" value="1"/>
</dbReference>
<dbReference type="HAMAP" id="MF_00394">
    <property type="entry name" value="NAD_Glyc3P_dehydrog"/>
    <property type="match status" value="1"/>
</dbReference>
<comment type="caution">
    <text evidence="8">The sequence shown here is derived from an EMBL/GenBank/DDBJ whole genome shotgun (WGS) entry which is preliminary data.</text>
</comment>
<evidence type="ECO:0000256" key="1">
    <source>
        <dbReference type="ARBA" id="ARBA00011009"/>
    </source>
</evidence>
<dbReference type="Pfam" id="PF01210">
    <property type="entry name" value="NAD_Gly3P_dh_N"/>
    <property type="match status" value="1"/>
</dbReference>
<feature type="region of interest" description="Disordered" evidence="6">
    <location>
        <begin position="739"/>
        <end position="791"/>
    </location>
</feature>
<dbReference type="NCBIfam" id="NF000942">
    <property type="entry name" value="PRK00094.1-4"/>
    <property type="match status" value="1"/>
</dbReference>
<dbReference type="EC" id="1.1.1.8" evidence="5"/>
<feature type="domain" description="PX" evidence="7">
    <location>
        <begin position="859"/>
        <end position="967"/>
    </location>
</feature>
<dbReference type="NCBIfam" id="NF000940">
    <property type="entry name" value="PRK00094.1-2"/>
    <property type="match status" value="1"/>
</dbReference>
<dbReference type="InterPro" id="IPR011128">
    <property type="entry name" value="G3P_DH_NAD-dep_N"/>
</dbReference>
<dbReference type="CDD" id="cd06093">
    <property type="entry name" value="PX_domain"/>
    <property type="match status" value="1"/>
</dbReference>
<dbReference type="Pfam" id="PF00787">
    <property type="entry name" value="PX"/>
    <property type="match status" value="1"/>
</dbReference>
<keyword evidence="2 4" id="KW-0560">Oxidoreductase</keyword>
<feature type="compositionally biased region" description="Low complexity" evidence="6">
    <location>
        <begin position="739"/>
        <end position="766"/>
    </location>
</feature>
<dbReference type="SUPFAM" id="SSF64268">
    <property type="entry name" value="PX domain"/>
    <property type="match status" value="1"/>
</dbReference>
<comment type="similarity">
    <text evidence="1 4">Belongs to the NAD-dependent glycerol-3-phosphate dehydrogenase family.</text>
</comment>
<evidence type="ECO:0000313" key="8">
    <source>
        <dbReference type="EMBL" id="CAK0833413.1"/>
    </source>
</evidence>
<keyword evidence="4" id="KW-0520">NAD</keyword>
<name>A0ABN9SNV3_9DINO</name>
<evidence type="ECO:0000256" key="6">
    <source>
        <dbReference type="SAM" id="MobiDB-lite"/>
    </source>
</evidence>
<comment type="catalytic activity">
    <reaction evidence="3 5">
        <text>sn-glycerol 3-phosphate + NAD(+) = dihydroxyacetone phosphate + NADH + H(+)</text>
        <dbReference type="Rhea" id="RHEA:11092"/>
        <dbReference type="ChEBI" id="CHEBI:15378"/>
        <dbReference type="ChEBI" id="CHEBI:57540"/>
        <dbReference type="ChEBI" id="CHEBI:57597"/>
        <dbReference type="ChEBI" id="CHEBI:57642"/>
        <dbReference type="ChEBI" id="CHEBI:57945"/>
        <dbReference type="EC" id="1.1.1.8"/>
    </reaction>
</comment>
<dbReference type="InterPro" id="IPR006168">
    <property type="entry name" value="G3P_DH_NAD-dep"/>
</dbReference>
<dbReference type="InterPro" id="IPR013328">
    <property type="entry name" value="6PGD_dom2"/>
</dbReference>
<keyword evidence="9" id="KW-1185">Reference proteome</keyword>
<dbReference type="InterPro" id="IPR036291">
    <property type="entry name" value="NAD(P)-bd_dom_sf"/>
</dbReference>
<protein>
    <recommendedName>
        <fullName evidence="5">Glycerol-3-phosphate dehydrogenase [NAD(+)]</fullName>
        <ecNumber evidence="5">1.1.1.8</ecNumber>
    </recommendedName>
</protein>
<feature type="compositionally biased region" description="Basic and acidic residues" evidence="6">
    <location>
        <begin position="1093"/>
        <end position="1103"/>
    </location>
</feature>
<dbReference type="InterPro" id="IPR001683">
    <property type="entry name" value="PX_dom"/>
</dbReference>
<evidence type="ECO:0000313" key="9">
    <source>
        <dbReference type="Proteomes" id="UP001189429"/>
    </source>
</evidence>
<proteinExistence type="inferred from homology"/>
<dbReference type="SUPFAM" id="SSF48179">
    <property type="entry name" value="6-phosphogluconate dehydrogenase C-terminal domain-like"/>
    <property type="match status" value="1"/>
</dbReference>